<accession>A0AB72Z308</accession>
<name>A0AB72Z308_9BIFI</name>
<dbReference type="Gene3D" id="3.30.950.30">
    <property type="entry name" value="Schlafen, AAA domain"/>
    <property type="match status" value="1"/>
</dbReference>
<dbReference type="Pfam" id="PF04326">
    <property type="entry name" value="SLFN_AlbA_2"/>
    <property type="match status" value="1"/>
</dbReference>
<evidence type="ECO:0000313" key="2">
    <source>
        <dbReference type="EMBL" id="EFO77818.1"/>
    </source>
</evidence>
<dbReference type="InterPro" id="IPR038461">
    <property type="entry name" value="Schlafen_AlbA_2_dom_sf"/>
</dbReference>
<gene>
    <name evidence="2" type="ORF">HMPREF9003_0042</name>
</gene>
<evidence type="ECO:0000313" key="3">
    <source>
        <dbReference type="Proteomes" id="UP000003457"/>
    </source>
</evidence>
<dbReference type="Proteomes" id="UP000003457">
    <property type="component" value="Unassembled WGS sequence"/>
</dbReference>
<protein>
    <submittedName>
        <fullName evidence="2">Divergent AAA domain protein</fullName>
    </submittedName>
</protein>
<organism evidence="2 3">
    <name type="scientific">Bifidobacterium dentium JCVIHMP022</name>
    <dbReference type="NCBI Taxonomy" id="553191"/>
    <lineage>
        <taxon>Bacteria</taxon>
        <taxon>Bacillati</taxon>
        <taxon>Actinomycetota</taxon>
        <taxon>Actinomycetes</taxon>
        <taxon>Bifidobacteriales</taxon>
        <taxon>Bifidobacteriaceae</taxon>
        <taxon>Bifidobacterium</taxon>
    </lineage>
</organism>
<dbReference type="EMBL" id="AEHJ01000019">
    <property type="protein sequence ID" value="EFO77818.1"/>
    <property type="molecule type" value="Genomic_DNA"/>
</dbReference>
<reference evidence="2 3" key="1">
    <citation type="submission" date="2010-10" db="EMBL/GenBank/DDBJ databases">
        <authorList>
            <person name="Durkin A.S."/>
            <person name="Madupu R."/>
            <person name="Torralba M."/>
            <person name="Gillis M."/>
            <person name="Methe B."/>
            <person name="Sutton G."/>
            <person name="Nelson K.E."/>
        </authorList>
    </citation>
    <scope>NUCLEOTIDE SEQUENCE [LARGE SCALE GENOMIC DNA]</scope>
    <source>
        <strain evidence="2 3">JCVIHMP022</strain>
    </source>
</reference>
<proteinExistence type="predicted"/>
<feature type="domain" description="Schlafen AlbA-2" evidence="1">
    <location>
        <begin position="54"/>
        <end position="160"/>
    </location>
</feature>
<evidence type="ECO:0000259" key="1">
    <source>
        <dbReference type="Pfam" id="PF04326"/>
    </source>
</evidence>
<sequence>MRCTAGRALPERGESRARVMMGPRVARSVIAGRVRWPIAALFSRGGRLVVRCGIWETYSAFANTEGGMILLGVSERSDHSLHITGVDDAHKLVQDFWDTVHDSSTISSVVLSENDVVVRHTGQGDIVSIDIPRASRERIPVYVGPNPLKGSYRRNGDGDYLCDSETVHAMLRDSDLRPLDRKIVGG</sequence>
<comment type="caution">
    <text evidence="2">The sequence shown here is derived from an EMBL/GenBank/DDBJ whole genome shotgun (WGS) entry which is preliminary data.</text>
</comment>
<dbReference type="InterPro" id="IPR007421">
    <property type="entry name" value="Schlafen_AlbA_2_dom"/>
</dbReference>
<dbReference type="AlphaFoldDB" id="A0AB72Z308"/>